<proteinExistence type="predicted"/>
<dbReference type="InterPro" id="IPR005828">
    <property type="entry name" value="MFS_sugar_transport-like"/>
</dbReference>
<dbReference type="Pfam" id="PF00083">
    <property type="entry name" value="Sugar_tr"/>
    <property type="match status" value="1"/>
</dbReference>
<dbReference type="PANTHER" id="PTHR48022">
    <property type="entry name" value="PLASTIDIC GLUCOSE TRANSPORTER 4"/>
    <property type="match status" value="1"/>
</dbReference>
<evidence type="ECO:0000256" key="2">
    <source>
        <dbReference type="ARBA" id="ARBA00022692"/>
    </source>
</evidence>
<dbReference type="OrthoDB" id="6612291at2759"/>
<accession>A0A0D2FIT0</accession>
<evidence type="ECO:0000313" key="6">
    <source>
        <dbReference type="EMBL" id="KIW86607.1"/>
    </source>
</evidence>
<organism evidence="6 7">
    <name type="scientific">Cladophialophora bantiana (strain ATCC 10958 / CBS 173.52 / CDC B-1940 / NIH 8579)</name>
    <name type="common">Xylohypha bantiana</name>
    <dbReference type="NCBI Taxonomy" id="1442370"/>
    <lineage>
        <taxon>Eukaryota</taxon>
        <taxon>Fungi</taxon>
        <taxon>Dikarya</taxon>
        <taxon>Ascomycota</taxon>
        <taxon>Pezizomycotina</taxon>
        <taxon>Eurotiomycetes</taxon>
        <taxon>Chaetothyriomycetidae</taxon>
        <taxon>Chaetothyriales</taxon>
        <taxon>Herpotrichiellaceae</taxon>
        <taxon>Cladophialophora</taxon>
    </lineage>
</organism>
<dbReference type="AlphaFoldDB" id="A0A0D2FIT0"/>
<dbReference type="Proteomes" id="UP000053789">
    <property type="component" value="Unassembled WGS sequence"/>
</dbReference>
<evidence type="ECO:0000256" key="5">
    <source>
        <dbReference type="SAM" id="Phobius"/>
    </source>
</evidence>
<evidence type="ECO:0000256" key="1">
    <source>
        <dbReference type="ARBA" id="ARBA00004141"/>
    </source>
</evidence>
<evidence type="ECO:0000313" key="7">
    <source>
        <dbReference type="Proteomes" id="UP000053789"/>
    </source>
</evidence>
<dbReference type="RefSeq" id="XP_016613276.1">
    <property type="nucleotide sequence ID" value="XM_016770496.1"/>
</dbReference>
<dbReference type="HOGENOM" id="CLU_983534_0_0_1"/>
<keyword evidence="4 5" id="KW-0472">Membrane</keyword>
<feature type="transmembrane region" description="Helical" evidence="5">
    <location>
        <begin position="145"/>
        <end position="167"/>
    </location>
</feature>
<keyword evidence="7" id="KW-1185">Reference proteome</keyword>
<dbReference type="EMBL" id="KN847015">
    <property type="protein sequence ID" value="KIW86607.1"/>
    <property type="molecule type" value="Genomic_DNA"/>
</dbReference>
<dbReference type="InterPro" id="IPR036259">
    <property type="entry name" value="MFS_trans_sf"/>
</dbReference>
<dbReference type="VEuPathDB" id="FungiDB:Z519_12791"/>
<dbReference type="Gene3D" id="1.20.1250.20">
    <property type="entry name" value="MFS general substrate transporter like domains"/>
    <property type="match status" value="1"/>
</dbReference>
<dbReference type="InterPro" id="IPR050360">
    <property type="entry name" value="MFS_Sugar_Transporters"/>
</dbReference>
<feature type="transmembrane region" description="Helical" evidence="5">
    <location>
        <begin position="43"/>
        <end position="62"/>
    </location>
</feature>
<gene>
    <name evidence="6" type="ORF">Z519_12791</name>
</gene>
<evidence type="ECO:0000256" key="3">
    <source>
        <dbReference type="ARBA" id="ARBA00022989"/>
    </source>
</evidence>
<feature type="transmembrane region" description="Helical" evidence="5">
    <location>
        <begin position="82"/>
        <end position="102"/>
    </location>
</feature>
<sequence length="283" mass="30891">MPTDPEDKGARAEYTQIVLQVEHDKEEQAGFVQIFRKPTLRRGAILVIFLLFASPSTGIVGISNYLPVIFPGLCLTGVMPLVMYGVWCTIGTLVTLLTIFIVDRVGRRTLLLTAYPLLALVHLAESLLQNAYIDTENRGGLGARLLFLLIYIITFQFIYSPALFGLLRFGQKRTAKGISPDFYSFFIGSLTYTTPSGVAFKGSNMSWTGISIMDLPDALPSAPTLRGEGTQPPPFLDIGVNRGTCGPSIHHRSEGNSPQAALGIFVPLEFGTSYALPTVRFTP</sequence>
<dbReference type="GeneID" id="27705719"/>
<dbReference type="GO" id="GO:0016020">
    <property type="term" value="C:membrane"/>
    <property type="evidence" value="ECO:0007669"/>
    <property type="project" value="UniProtKB-SubCell"/>
</dbReference>
<feature type="transmembrane region" description="Helical" evidence="5">
    <location>
        <begin position="114"/>
        <end position="133"/>
    </location>
</feature>
<dbReference type="GO" id="GO:0005351">
    <property type="term" value="F:carbohydrate:proton symporter activity"/>
    <property type="evidence" value="ECO:0007669"/>
    <property type="project" value="TreeGrafter"/>
</dbReference>
<keyword evidence="2 5" id="KW-0812">Transmembrane</keyword>
<name>A0A0D2FIT0_CLAB1</name>
<dbReference type="SUPFAM" id="SSF103473">
    <property type="entry name" value="MFS general substrate transporter"/>
    <property type="match status" value="1"/>
</dbReference>
<protein>
    <recommendedName>
        <fullName evidence="8">Major facilitator superfamily (MFS) profile domain-containing protein</fullName>
    </recommendedName>
</protein>
<evidence type="ECO:0008006" key="8">
    <source>
        <dbReference type="Google" id="ProtNLM"/>
    </source>
</evidence>
<keyword evidence="3 5" id="KW-1133">Transmembrane helix</keyword>
<dbReference type="PANTHER" id="PTHR48022:SF2">
    <property type="entry name" value="PLASTIDIC GLUCOSE TRANSPORTER 4"/>
    <property type="match status" value="1"/>
</dbReference>
<evidence type="ECO:0000256" key="4">
    <source>
        <dbReference type="ARBA" id="ARBA00023136"/>
    </source>
</evidence>
<comment type="subcellular location">
    <subcellularLocation>
        <location evidence="1">Membrane</location>
        <topology evidence="1">Multi-pass membrane protein</topology>
    </subcellularLocation>
</comment>
<reference evidence="6" key="1">
    <citation type="submission" date="2015-01" db="EMBL/GenBank/DDBJ databases">
        <title>The Genome Sequence of Cladophialophora bantiana CBS 173.52.</title>
        <authorList>
            <consortium name="The Broad Institute Genomics Platform"/>
            <person name="Cuomo C."/>
            <person name="de Hoog S."/>
            <person name="Gorbushina A."/>
            <person name="Stielow B."/>
            <person name="Teixiera M."/>
            <person name="Abouelleil A."/>
            <person name="Chapman S.B."/>
            <person name="Priest M."/>
            <person name="Young S.K."/>
            <person name="Wortman J."/>
            <person name="Nusbaum C."/>
            <person name="Birren B."/>
        </authorList>
    </citation>
    <scope>NUCLEOTIDE SEQUENCE [LARGE SCALE GENOMIC DNA]</scope>
    <source>
        <strain evidence="6">CBS 173.52</strain>
    </source>
</reference>